<feature type="domain" description="Methyl-accepting transducer" evidence="8">
    <location>
        <begin position="276"/>
        <end position="519"/>
    </location>
</feature>
<evidence type="ECO:0000256" key="6">
    <source>
        <dbReference type="SAM" id="Coils"/>
    </source>
</evidence>
<organism evidence="10 11">
    <name type="scientific">Paractinoplanes ferrugineus</name>
    <dbReference type="NCBI Taxonomy" id="113564"/>
    <lineage>
        <taxon>Bacteria</taxon>
        <taxon>Bacillati</taxon>
        <taxon>Actinomycetota</taxon>
        <taxon>Actinomycetes</taxon>
        <taxon>Micromonosporales</taxon>
        <taxon>Micromonosporaceae</taxon>
        <taxon>Paractinoplanes</taxon>
    </lineage>
</organism>
<dbReference type="SMART" id="SM00283">
    <property type="entry name" value="MA"/>
    <property type="match status" value="1"/>
</dbReference>
<comment type="caution">
    <text evidence="10">The sequence shown here is derived from an EMBL/GenBank/DDBJ whole genome shotgun (WGS) entry which is preliminary data.</text>
</comment>
<feature type="domain" description="HAMP" evidence="9">
    <location>
        <begin position="219"/>
        <end position="271"/>
    </location>
</feature>
<dbReference type="Pfam" id="PF12729">
    <property type="entry name" value="4HB_MCP_1"/>
    <property type="match status" value="1"/>
</dbReference>
<evidence type="ECO:0000256" key="5">
    <source>
        <dbReference type="PROSITE-ProRule" id="PRU00284"/>
    </source>
</evidence>
<evidence type="ECO:0000259" key="8">
    <source>
        <dbReference type="PROSITE" id="PS50111"/>
    </source>
</evidence>
<dbReference type="EMBL" id="BOMM01000020">
    <property type="protein sequence ID" value="GIE10829.1"/>
    <property type="molecule type" value="Genomic_DNA"/>
</dbReference>
<dbReference type="InterPro" id="IPR024478">
    <property type="entry name" value="HlyB_4HB_MCP"/>
</dbReference>
<gene>
    <name evidence="10" type="ORF">Afe05nite_26690</name>
</gene>
<dbReference type="InterPro" id="IPR003660">
    <property type="entry name" value="HAMP_dom"/>
</dbReference>
<keyword evidence="2 7" id="KW-1133">Transmembrane helix</keyword>
<feature type="coiled-coil region" evidence="6">
    <location>
        <begin position="84"/>
        <end position="111"/>
    </location>
</feature>
<dbReference type="GO" id="GO:0004888">
    <property type="term" value="F:transmembrane signaling receptor activity"/>
    <property type="evidence" value="ECO:0007669"/>
    <property type="project" value="InterPro"/>
</dbReference>
<dbReference type="GO" id="GO:0016020">
    <property type="term" value="C:membrane"/>
    <property type="evidence" value="ECO:0007669"/>
    <property type="project" value="InterPro"/>
</dbReference>
<dbReference type="PROSITE" id="PS50885">
    <property type="entry name" value="HAMP"/>
    <property type="match status" value="1"/>
</dbReference>
<evidence type="ECO:0000313" key="11">
    <source>
        <dbReference type="Proteomes" id="UP000598174"/>
    </source>
</evidence>
<dbReference type="Gene3D" id="1.20.120.30">
    <property type="entry name" value="Aspartate receptor, ligand-binding domain"/>
    <property type="match status" value="1"/>
</dbReference>
<dbReference type="CDD" id="cd06225">
    <property type="entry name" value="HAMP"/>
    <property type="match status" value="1"/>
</dbReference>
<dbReference type="PROSITE" id="PS50111">
    <property type="entry name" value="CHEMOTAXIS_TRANSDUC_2"/>
    <property type="match status" value="1"/>
</dbReference>
<dbReference type="Gene3D" id="1.10.287.950">
    <property type="entry name" value="Methyl-accepting chemotaxis protein"/>
    <property type="match status" value="1"/>
</dbReference>
<keyword evidence="7" id="KW-0472">Membrane</keyword>
<dbReference type="PRINTS" id="PR00260">
    <property type="entry name" value="CHEMTRNSDUCR"/>
</dbReference>
<evidence type="ECO:0000313" key="10">
    <source>
        <dbReference type="EMBL" id="GIE10829.1"/>
    </source>
</evidence>
<keyword evidence="1 7" id="KW-0812">Transmembrane</keyword>
<dbReference type="Pfam" id="PF00672">
    <property type="entry name" value="HAMP"/>
    <property type="match status" value="1"/>
</dbReference>
<reference evidence="10" key="1">
    <citation type="submission" date="2021-01" db="EMBL/GenBank/DDBJ databases">
        <title>Whole genome shotgun sequence of Actinoplanes ferrugineus NBRC 15555.</title>
        <authorList>
            <person name="Komaki H."/>
            <person name="Tamura T."/>
        </authorList>
    </citation>
    <scope>NUCLEOTIDE SEQUENCE</scope>
    <source>
        <strain evidence="10">NBRC 15555</strain>
    </source>
</reference>
<accession>A0A919IZ72</accession>
<evidence type="ECO:0000256" key="7">
    <source>
        <dbReference type="SAM" id="Phobius"/>
    </source>
</evidence>
<feature type="transmembrane region" description="Helical" evidence="7">
    <location>
        <begin position="23"/>
        <end position="44"/>
    </location>
</feature>
<dbReference type="GO" id="GO:0006935">
    <property type="term" value="P:chemotaxis"/>
    <property type="evidence" value="ECO:0007669"/>
    <property type="project" value="InterPro"/>
</dbReference>
<dbReference type="SMART" id="SM00304">
    <property type="entry name" value="HAMP"/>
    <property type="match status" value="1"/>
</dbReference>
<evidence type="ECO:0000256" key="4">
    <source>
        <dbReference type="ARBA" id="ARBA00029447"/>
    </source>
</evidence>
<dbReference type="PANTHER" id="PTHR32089:SF112">
    <property type="entry name" value="LYSOZYME-LIKE PROTEIN-RELATED"/>
    <property type="match status" value="1"/>
</dbReference>
<dbReference type="Proteomes" id="UP000598174">
    <property type="component" value="Unassembled WGS sequence"/>
</dbReference>
<dbReference type="InterPro" id="IPR004089">
    <property type="entry name" value="MCPsignal_dom"/>
</dbReference>
<keyword evidence="3 5" id="KW-0807">Transducer</keyword>
<keyword evidence="6" id="KW-0175">Coiled coil</keyword>
<evidence type="ECO:0000256" key="1">
    <source>
        <dbReference type="ARBA" id="ARBA00022692"/>
    </source>
</evidence>
<evidence type="ECO:0000259" key="9">
    <source>
        <dbReference type="PROSITE" id="PS50885"/>
    </source>
</evidence>
<sequence>MTMDEAPRGRWSFADLPVLPKTIAGAVITLAVALVVGIVALVKLDTTAGQVQEMYELEVQPLIVLGRADRTMMQLRVDLLRHGISRSAANKEKAEQLIAEHEQQLAGYVAAYRPKAADPALIDTFAADWKAASTVRSTLLELSRTGKTAEFEQLRTTTYQSAVDKATADLDAANEAETTQSASRAAQARADYNGARTLIVVLLVVGGLLALSLAVLVARAIVRSVRSVSVVAKALAEGDLTVRSGVRSSDELGLMARDLDGAVGALRNTVSELEANAVTLAGSSEELAATSSQIAEAAERTNAQVSAVSASAGQVGLNIATVAASSEQMGAAINEIASNAGEAARVAADAVVLAESTNQTVSKLGVSSAEIGNVIKVITQIAEQTNLLALNATIEAARAGEQGKGFAVVASEVKDLAQETGRATEDISNRVQAIQNDSAGAVSAIAEIQAVIGQINEFQTTIASAVEEQTATTNEMVRNVSAAAAGAAEISHSVSDVSDATQNTAAAVTEAQQTTAELARMGNDLQRIVTQFRVA</sequence>
<dbReference type="PANTHER" id="PTHR32089">
    <property type="entry name" value="METHYL-ACCEPTING CHEMOTAXIS PROTEIN MCPB"/>
    <property type="match status" value="1"/>
</dbReference>
<name>A0A919IZ72_9ACTN</name>
<dbReference type="SUPFAM" id="SSF58104">
    <property type="entry name" value="Methyl-accepting chemotaxis protein (MCP) signaling domain"/>
    <property type="match status" value="1"/>
</dbReference>
<dbReference type="InterPro" id="IPR004090">
    <property type="entry name" value="Chemotax_Me-accpt_rcpt"/>
</dbReference>
<proteinExistence type="inferred from homology"/>
<keyword evidence="11" id="KW-1185">Reference proteome</keyword>
<evidence type="ECO:0000256" key="3">
    <source>
        <dbReference type="ARBA" id="ARBA00023224"/>
    </source>
</evidence>
<evidence type="ECO:0000256" key="2">
    <source>
        <dbReference type="ARBA" id="ARBA00022989"/>
    </source>
</evidence>
<comment type="similarity">
    <text evidence="4">Belongs to the methyl-accepting chemotaxis (MCP) protein family.</text>
</comment>
<dbReference type="Pfam" id="PF00015">
    <property type="entry name" value="MCPsignal"/>
    <property type="match status" value="1"/>
</dbReference>
<protein>
    <submittedName>
        <fullName evidence="10">Chemotaxis protein</fullName>
    </submittedName>
</protein>
<dbReference type="AlphaFoldDB" id="A0A919IZ72"/>
<feature type="transmembrane region" description="Helical" evidence="7">
    <location>
        <begin position="198"/>
        <end position="222"/>
    </location>
</feature>
<dbReference type="GO" id="GO:0007165">
    <property type="term" value="P:signal transduction"/>
    <property type="evidence" value="ECO:0007669"/>
    <property type="project" value="UniProtKB-KW"/>
</dbReference>